<dbReference type="InterPro" id="IPR025347">
    <property type="entry name" value="DUF4251"/>
</dbReference>
<gene>
    <name evidence="2" type="ORF">GM921_14080</name>
</gene>
<dbReference type="Gene3D" id="2.40.128.410">
    <property type="match status" value="1"/>
</dbReference>
<keyword evidence="3" id="KW-1185">Reference proteome</keyword>
<sequence length="175" mass="19341">MKTLKIVTLFALAFIAFKASAQTDKATTIRIVEDKNYVFVATTAIPTNITDINNILRKMPGNAGGGSISLSGSSYDVRVTNDSVVVYLPYYGRAYSASPNSDENGYKFTTKKFTYDVKKTKKGGWDVNVNTKDVKDNVRMILNITSAGYATLNVMSNNKQSIIYNGYLSENKKKE</sequence>
<dbReference type="EMBL" id="WNXD01000002">
    <property type="protein sequence ID" value="MBB2146627.1"/>
    <property type="molecule type" value="Genomic_DNA"/>
</dbReference>
<evidence type="ECO:0000313" key="3">
    <source>
        <dbReference type="Proteomes" id="UP000601055"/>
    </source>
</evidence>
<dbReference type="Proteomes" id="UP000601055">
    <property type="component" value="Unassembled WGS sequence"/>
</dbReference>
<evidence type="ECO:0000313" key="2">
    <source>
        <dbReference type="EMBL" id="MBB2146627.1"/>
    </source>
</evidence>
<name>A0A923DYX1_9SPHI</name>
<feature type="signal peptide" evidence="1">
    <location>
        <begin position="1"/>
        <end position="21"/>
    </location>
</feature>
<evidence type="ECO:0000256" key="1">
    <source>
        <dbReference type="SAM" id="SignalP"/>
    </source>
</evidence>
<protein>
    <submittedName>
        <fullName evidence="2">DUF4251 domain-containing protein</fullName>
    </submittedName>
</protein>
<dbReference type="Pfam" id="PF14059">
    <property type="entry name" value="DUF4251"/>
    <property type="match status" value="1"/>
</dbReference>
<comment type="caution">
    <text evidence="2">The sequence shown here is derived from an EMBL/GenBank/DDBJ whole genome shotgun (WGS) entry which is preliminary data.</text>
</comment>
<dbReference type="AlphaFoldDB" id="A0A923DYX1"/>
<proteinExistence type="predicted"/>
<accession>A0A923DYX1</accession>
<dbReference type="RefSeq" id="WP_182923271.1">
    <property type="nucleotide sequence ID" value="NZ_WNXD01000002.1"/>
</dbReference>
<organism evidence="2 3">
    <name type="scientific">Pedobacter planticolens</name>
    <dbReference type="NCBI Taxonomy" id="2679964"/>
    <lineage>
        <taxon>Bacteria</taxon>
        <taxon>Pseudomonadati</taxon>
        <taxon>Bacteroidota</taxon>
        <taxon>Sphingobacteriia</taxon>
        <taxon>Sphingobacteriales</taxon>
        <taxon>Sphingobacteriaceae</taxon>
        <taxon>Pedobacter</taxon>
    </lineage>
</organism>
<feature type="chain" id="PRO_5037541699" evidence="1">
    <location>
        <begin position="22"/>
        <end position="175"/>
    </location>
</feature>
<reference evidence="2" key="1">
    <citation type="submission" date="2019-11" db="EMBL/GenBank/DDBJ databases">
        <title>Description of Pedobacter sp. LMG 31464T.</title>
        <authorList>
            <person name="Carlier A."/>
            <person name="Qi S."/>
            <person name="Vandamme P."/>
        </authorList>
    </citation>
    <scope>NUCLEOTIDE SEQUENCE</scope>
    <source>
        <strain evidence="2">LMG 31464</strain>
    </source>
</reference>
<keyword evidence="1" id="KW-0732">Signal</keyword>